<feature type="compositionally biased region" description="Pro residues" evidence="1">
    <location>
        <begin position="16"/>
        <end position="27"/>
    </location>
</feature>
<evidence type="ECO:0000256" key="1">
    <source>
        <dbReference type="SAM" id="MobiDB-lite"/>
    </source>
</evidence>
<sequence length="145" mass="14582">LHLASLVLNYASTPPRSTPPPRTPPGPSAVAVRADVSDPSDLRCRRTSSSPEPASATPGSRFSPTRTWTPGTPSSASMPGSLASAARGRREDPDGAVVAGGGASAGVRGVHGFEGGGRGDDEHTGEGAAVDGDHGQLRRAGADRH</sequence>
<gene>
    <name evidence="2" type="ORF">B296_00056500</name>
</gene>
<feature type="compositionally biased region" description="Basic and acidic residues" evidence="1">
    <location>
        <begin position="117"/>
        <end position="145"/>
    </location>
</feature>
<dbReference type="Proteomes" id="UP000287651">
    <property type="component" value="Unassembled WGS sequence"/>
</dbReference>
<name>A0A444FKX6_ENSVE</name>
<organism evidence="2 3">
    <name type="scientific">Ensete ventricosum</name>
    <name type="common">Abyssinian banana</name>
    <name type="synonym">Musa ensete</name>
    <dbReference type="NCBI Taxonomy" id="4639"/>
    <lineage>
        <taxon>Eukaryota</taxon>
        <taxon>Viridiplantae</taxon>
        <taxon>Streptophyta</taxon>
        <taxon>Embryophyta</taxon>
        <taxon>Tracheophyta</taxon>
        <taxon>Spermatophyta</taxon>
        <taxon>Magnoliopsida</taxon>
        <taxon>Liliopsida</taxon>
        <taxon>Zingiberales</taxon>
        <taxon>Musaceae</taxon>
        <taxon>Ensete</taxon>
    </lineage>
</organism>
<evidence type="ECO:0000313" key="2">
    <source>
        <dbReference type="EMBL" id="RRT43352.1"/>
    </source>
</evidence>
<comment type="caution">
    <text evidence="2">The sequence shown here is derived from an EMBL/GenBank/DDBJ whole genome shotgun (WGS) entry which is preliminary data.</text>
</comment>
<evidence type="ECO:0000313" key="3">
    <source>
        <dbReference type="Proteomes" id="UP000287651"/>
    </source>
</evidence>
<dbReference type="AlphaFoldDB" id="A0A444FKX6"/>
<feature type="region of interest" description="Disordered" evidence="1">
    <location>
        <begin position="1"/>
        <end position="145"/>
    </location>
</feature>
<accession>A0A444FKX6</accession>
<protein>
    <submittedName>
        <fullName evidence="2">Uncharacterized protein</fullName>
    </submittedName>
</protein>
<feature type="compositionally biased region" description="Polar residues" evidence="1">
    <location>
        <begin position="62"/>
        <end position="78"/>
    </location>
</feature>
<reference evidence="2 3" key="1">
    <citation type="journal article" date="2014" name="Agronomy (Basel)">
        <title>A Draft Genome Sequence for Ensete ventricosum, the Drought-Tolerant Tree Against Hunger.</title>
        <authorList>
            <person name="Harrison J."/>
            <person name="Moore K.A."/>
            <person name="Paszkiewicz K."/>
            <person name="Jones T."/>
            <person name="Grant M."/>
            <person name="Ambacheew D."/>
            <person name="Muzemil S."/>
            <person name="Studholme D.J."/>
        </authorList>
    </citation>
    <scope>NUCLEOTIDE SEQUENCE [LARGE SCALE GENOMIC DNA]</scope>
</reference>
<feature type="compositionally biased region" description="Low complexity" evidence="1">
    <location>
        <begin position="47"/>
        <end position="60"/>
    </location>
</feature>
<proteinExistence type="predicted"/>
<dbReference type="EMBL" id="AMZH03017220">
    <property type="protein sequence ID" value="RRT43352.1"/>
    <property type="molecule type" value="Genomic_DNA"/>
</dbReference>
<feature type="non-terminal residue" evidence="2">
    <location>
        <position position="1"/>
    </location>
</feature>